<evidence type="ECO:0000256" key="4">
    <source>
        <dbReference type="ARBA" id="ARBA00023136"/>
    </source>
</evidence>
<evidence type="ECO:0000256" key="3">
    <source>
        <dbReference type="ARBA" id="ARBA00022989"/>
    </source>
</evidence>
<keyword evidence="8" id="KW-1185">Reference proteome</keyword>
<name>A0A0H1RHC4_9HYPH</name>
<dbReference type="Pfam" id="PF04193">
    <property type="entry name" value="PQ-loop"/>
    <property type="match status" value="1"/>
</dbReference>
<dbReference type="GO" id="GO:0016020">
    <property type="term" value="C:membrane"/>
    <property type="evidence" value="ECO:0007669"/>
    <property type="project" value="UniProtKB-SubCell"/>
</dbReference>
<dbReference type="GO" id="GO:0051119">
    <property type="term" value="F:sugar transmembrane transporter activity"/>
    <property type="evidence" value="ECO:0007669"/>
    <property type="project" value="InterPro"/>
</dbReference>
<keyword evidence="3 6" id="KW-1133">Transmembrane helix</keyword>
<feature type="region of interest" description="Disordered" evidence="5">
    <location>
        <begin position="86"/>
        <end position="109"/>
    </location>
</feature>
<feature type="transmembrane region" description="Helical" evidence="6">
    <location>
        <begin position="6"/>
        <end position="29"/>
    </location>
</feature>
<dbReference type="EMBL" id="LCYG01000015">
    <property type="protein sequence ID" value="KLK94231.1"/>
    <property type="molecule type" value="Genomic_DNA"/>
</dbReference>
<dbReference type="PATRIC" id="fig|1225564.3.peg.1270"/>
<dbReference type="Proteomes" id="UP000035489">
    <property type="component" value="Unassembled WGS sequence"/>
</dbReference>
<feature type="transmembrane region" description="Helical" evidence="6">
    <location>
        <begin position="41"/>
        <end position="58"/>
    </location>
</feature>
<dbReference type="InterPro" id="IPR047662">
    <property type="entry name" value="SemiSWEET"/>
</dbReference>
<dbReference type="RefSeq" id="WP_047187798.1">
    <property type="nucleotide sequence ID" value="NZ_LCYG01000015.1"/>
</dbReference>
<keyword evidence="4 6" id="KW-0472">Membrane</keyword>
<feature type="compositionally biased region" description="Basic and acidic residues" evidence="5">
    <location>
        <begin position="86"/>
        <end position="103"/>
    </location>
</feature>
<protein>
    <submittedName>
        <fullName evidence="7">PQ loop repeat protein</fullName>
    </submittedName>
</protein>
<proteinExistence type="predicted"/>
<dbReference type="Gene3D" id="1.20.1280.290">
    <property type="match status" value="1"/>
</dbReference>
<evidence type="ECO:0000256" key="1">
    <source>
        <dbReference type="ARBA" id="ARBA00004141"/>
    </source>
</evidence>
<comment type="caution">
    <text evidence="7">The sequence shown here is derived from an EMBL/GenBank/DDBJ whole genome shotgun (WGS) entry which is preliminary data.</text>
</comment>
<dbReference type="NCBIfam" id="NF037968">
    <property type="entry name" value="SemiSWEET_2"/>
    <property type="match status" value="1"/>
</dbReference>
<dbReference type="STRING" id="1225564.AA309_04550"/>
<evidence type="ECO:0000256" key="5">
    <source>
        <dbReference type="SAM" id="MobiDB-lite"/>
    </source>
</evidence>
<evidence type="ECO:0000256" key="6">
    <source>
        <dbReference type="SAM" id="Phobius"/>
    </source>
</evidence>
<evidence type="ECO:0000256" key="2">
    <source>
        <dbReference type="ARBA" id="ARBA00022692"/>
    </source>
</evidence>
<evidence type="ECO:0000313" key="8">
    <source>
        <dbReference type="Proteomes" id="UP000035489"/>
    </source>
</evidence>
<keyword evidence="2 6" id="KW-0812">Transmembrane</keyword>
<feature type="transmembrane region" description="Helical" evidence="6">
    <location>
        <begin position="64"/>
        <end position="81"/>
    </location>
</feature>
<comment type="subcellular location">
    <subcellularLocation>
        <location evidence="1">Membrane</location>
        <topology evidence="1">Multi-pass membrane protein</topology>
    </subcellularLocation>
</comment>
<evidence type="ECO:0000313" key="7">
    <source>
        <dbReference type="EMBL" id="KLK94231.1"/>
    </source>
</evidence>
<dbReference type="OrthoDB" id="9814012at2"/>
<organism evidence="7 8">
    <name type="scientific">Microvirga vignae</name>
    <dbReference type="NCBI Taxonomy" id="1225564"/>
    <lineage>
        <taxon>Bacteria</taxon>
        <taxon>Pseudomonadati</taxon>
        <taxon>Pseudomonadota</taxon>
        <taxon>Alphaproteobacteria</taxon>
        <taxon>Hyphomicrobiales</taxon>
        <taxon>Methylobacteriaceae</taxon>
        <taxon>Microvirga</taxon>
    </lineage>
</organism>
<accession>A0A0H1RHC4</accession>
<gene>
    <name evidence="7" type="ORF">AA309_04550</name>
</gene>
<dbReference type="AlphaFoldDB" id="A0A0H1RHC4"/>
<dbReference type="InterPro" id="IPR006603">
    <property type="entry name" value="PQ-loop_rpt"/>
</dbReference>
<reference evidence="7 8" key="1">
    <citation type="submission" date="2015-05" db="EMBL/GenBank/DDBJ databases">
        <title>Draft genome sequence of Microvirga vignae strain BR3299, a novel nitrogen fixing bacteria isolated from Brazil semi-aired region.</title>
        <authorList>
            <person name="Zilli J.E."/>
            <person name="Passos S.R."/>
            <person name="Leite J."/>
            <person name="Baldani J.I."/>
            <person name="Xavier G.R."/>
            <person name="Rumjaneck N.G."/>
            <person name="Simoes-Araujo J.L."/>
        </authorList>
    </citation>
    <scope>NUCLEOTIDE SEQUENCE [LARGE SCALE GENOMIC DNA]</scope>
    <source>
        <strain evidence="7 8">BR3299</strain>
    </source>
</reference>
<sequence>MSEWLPTILATVAGILSTASFVPQVLKAWRERDTAAISKRMYMVTVTAFVLWSTYGFLIGAMPLIVFNLLSLALSGAILALKIRNDRQDARAGRDASASRREPGMAQSG</sequence>